<feature type="transmembrane region" description="Helical" evidence="8">
    <location>
        <begin position="117"/>
        <end position="138"/>
    </location>
</feature>
<dbReference type="PANTHER" id="PTHR24243">
    <property type="entry name" value="G-PROTEIN COUPLED RECEPTOR"/>
    <property type="match status" value="1"/>
</dbReference>
<evidence type="ECO:0000256" key="6">
    <source>
        <dbReference type="ARBA" id="ARBA00023170"/>
    </source>
</evidence>
<reference evidence="10" key="1">
    <citation type="journal article" date="2023" name="G3 (Bethesda)">
        <title>A reference genome for the long-term kleptoplast-retaining sea slug Elysia crispata morphotype clarki.</title>
        <authorList>
            <person name="Eastman K.E."/>
            <person name="Pendleton A.L."/>
            <person name="Shaikh M.A."/>
            <person name="Suttiyut T."/>
            <person name="Ogas R."/>
            <person name="Tomko P."/>
            <person name="Gavelis G."/>
            <person name="Widhalm J.R."/>
            <person name="Wisecaver J.H."/>
        </authorList>
    </citation>
    <scope>NUCLEOTIDE SEQUENCE</scope>
    <source>
        <strain evidence="10">ECLA1</strain>
    </source>
</reference>
<keyword evidence="6" id="KW-0675">Receptor</keyword>
<dbReference type="InterPro" id="IPR000276">
    <property type="entry name" value="GPCR_Rhodpsn"/>
</dbReference>
<keyword evidence="7" id="KW-0807">Transducer</keyword>
<feature type="transmembrane region" description="Helical" evidence="8">
    <location>
        <begin position="72"/>
        <end position="97"/>
    </location>
</feature>
<comment type="subcellular location">
    <subcellularLocation>
        <location evidence="1">Membrane</location>
        <topology evidence="1">Multi-pass membrane protein</topology>
    </subcellularLocation>
</comment>
<feature type="transmembrane region" description="Helical" evidence="8">
    <location>
        <begin position="28"/>
        <end position="52"/>
    </location>
</feature>
<name>A0AAE1AV94_9GAST</name>
<feature type="transmembrane region" description="Helical" evidence="8">
    <location>
        <begin position="213"/>
        <end position="231"/>
    </location>
</feature>
<comment type="caution">
    <text evidence="10">The sequence shown here is derived from an EMBL/GenBank/DDBJ whole genome shotgun (WGS) entry which is preliminary data.</text>
</comment>
<evidence type="ECO:0000256" key="1">
    <source>
        <dbReference type="ARBA" id="ARBA00004141"/>
    </source>
</evidence>
<dbReference type="PANTHER" id="PTHR24243:SF233">
    <property type="entry name" value="THYROTROPIN-RELEASING HORMONE RECEPTOR"/>
    <property type="match status" value="1"/>
</dbReference>
<dbReference type="GO" id="GO:0004930">
    <property type="term" value="F:G protein-coupled receptor activity"/>
    <property type="evidence" value="ECO:0007669"/>
    <property type="project" value="UniProtKB-KW"/>
</dbReference>
<evidence type="ECO:0000256" key="4">
    <source>
        <dbReference type="ARBA" id="ARBA00023040"/>
    </source>
</evidence>
<evidence type="ECO:0000259" key="9">
    <source>
        <dbReference type="PROSITE" id="PS50262"/>
    </source>
</evidence>
<proteinExistence type="predicted"/>
<evidence type="ECO:0000256" key="5">
    <source>
        <dbReference type="ARBA" id="ARBA00023136"/>
    </source>
</evidence>
<keyword evidence="2 8" id="KW-0812">Transmembrane</keyword>
<sequence length="348" mass="39471">MEADNVNISLTLEAKLNLTMFNTFSMPYFRAFVLTFKVLTPTWPAIIIFGVLANTPNIVTFLKAGIKDNVIVLLFSLSVSDLAFLIFNTPSVCGFVILNYARNWQWPFDDSFVMYLFYWPAFTAYDLSAFISVTLGVVRCACVAMPLRFKSVFTKSRTVKMVVLLVVLLRVPVLSIFRIAWRTDPTTNVSSVYLAAVNRDSMARINDVLNRGFVIWINFTVMIICVSVLIFKLYEASKIRRSCAVNQTTEQTASHGLASKDLQLIKSVVLVCTIFIVSQLPFLLYSTGRLINPELSVTSQFRHLFTTFTIVSNTLSYLNASLNIFVYYNFNSKYRSAFLSMISLKQKN</sequence>
<organism evidence="10 11">
    <name type="scientific">Elysia crispata</name>
    <name type="common">lettuce slug</name>
    <dbReference type="NCBI Taxonomy" id="231223"/>
    <lineage>
        <taxon>Eukaryota</taxon>
        <taxon>Metazoa</taxon>
        <taxon>Spiralia</taxon>
        <taxon>Lophotrochozoa</taxon>
        <taxon>Mollusca</taxon>
        <taxon>Gastropoda</taxon>
        <taxon>Heterobranchia</taxon>
        <taxon>Euthyneura</taxon>
        <taxon>Panpulmonata</taxon>
        <taxon>Sacoglossa</taxon>
        <taxon>Placobranchoidea</taxon>
        <taxon>Plakobranchidae</taxon>
        <taxon>Elysia</taxon>
    </lineage>
</organism>
<evidence type="ECO:0000256" key="7">
    <source>
        <dbReference type="ARBA" id="ARBA00023224"/>
    </source>
</evidence>
<keyword evidence="11" id="KW-1185">Reference proteome</keyword>
<feature type="transmembrane region" description="Helical" evidence="8">
    <location>
        <begin position="264"/>
        <end position="284"/>
    </location>
</feature>
<evidence type="ECO:0000313" key="10">
    <source>
        <dbReference type="EMBL" id="KAK3794523.1"/>
    </source>
</evidence>
<feature type="domain" description="G-protein coupled receptors family 1 profile" evidence="9">
    <location>
        <begin position="44"/>
        <end position="327"/>
    </location>
</feature>
<keyword evidence="4" id="KW-0297">G-protein coupled receptor</keyword>
<evidence type="ECO:0000256" key="3">
    <source>
        <dbReference type="ARBA" id="ARBA00022989"/>
    </source>
</evidence>
<dbReference type="InterPro" id="IPR017452">
    <property type="entry name" value="GPCR_Rhodpsn_7TM"/>
</dbReference>
<dbReference type="PRINTS" id="PR00237">
    <property type="entry name" value="GPCRRHODOPSN"/>
</dbReference>
<evidence type="ECO:0000313" key="11">
    <source>
        <dbReference type="Proteomes" id="UP001283361"/>
    </source>
</evidence>
<dbReference type="AlphaFoldDB" id="A0AAE1AV94"/>
<gene>
    <name evidence="10" type="ORF">RRG08_003674</name>
</gene>
<dbReference type="Proteomes" id="UP001283361">
    <property type="component" value="Unassembled WGS sequence"/>
</dbReference>
<dbReference type="PROSITE" id="PS50262">
    <property type="entry name" value="G_PROTEIN_RECEP_F1_2"/>
    <property type="match status" value="1"/>
</dbReference>
<dbReference type="Gene3D" id="1.20.1070.10">
    <property type="entry name" value="Rhodopsin 7-helix transmembrane proteins"/>
    <property type="match status" value="1"/>
</dbReference>
<evidence type="ECO:0000256" key="8">
    <source>
        <dbReference type="SAM" id="Phobius"/>
    </source>
</evidence>
<evidence type="ECO:0000256" key="2">
    <source>
        <dbReference type="ARBA" id="ARBA00022692"/>
    </source>
</evidence>
<dbReference type="GO" id="GO:0005886">
    <property type="term" value="C:plasma membrane"/>
    <property type="evidence" value="ECO:0007669"/>
    <property type="project" value="TreeGrafter"/>
</dbReference>
<feature type="transmembrane region" description="Helical" evidence="8">
    <location>
        <begin position="304"/>
        <end position="328"/>
    </location>
</feature>
<dbReference type="EMBL" id="JAWDGP010001105">
    <property type="protein sequence ID" value="KAK3794523.1"/>
    <property type="molecule type" value="Genomic_DNA"/>
</dbReference>
<keyword evidence="3 8" id="KW-1133">Transmembrane helix</keyword>
<keyword evidence="5 8" id="KW-0472">Membrane</keyword>
<dbReference type="SUPFAM" id="SSF81321">
    <property type="entry name" value="Family A G protein-coupled receptor-like"/>
    <property type="match status" value="1"/>
</dbReference>
<protein>
    <recommendedName>
        <fullName evidence="9">G-protein coupled receptors family 1 profile domain-containing protein</fullName>
    </recommendedName>
</protein>
<feature type="transmembrane region" description="Helical" evidence="8">
    <location>
        <begin position="159"/>
        <end position="181"/>
    </location>
</feature>
<dbReference type="Pfam" id="PF00001">
    <property type="entry name" value="7tm_1"/>
    <property type="match status" value="1"/>
</dbReference>
<accession>A0AAE1AV94</accession>